<keyword evidence="1" id="KW-1185">Reference proteome</keyword>
<reference evidence="2" key="1">
    <citation type="submission" date="2017-02" db="UniProtKB">
        <authorList>
            <consortium name="WormBaseParasite"/>
        </authorList>
    </citation>
    <scope>IDENTIFICATION</scope>
</reference>
<name>A0A0N5A885_9BILA</name>
<dbReference type="WBParaSite" id="SMUV_0000027201-mRNA-1">
    <property type="protein sequence ID" value="SMUV_0000027201-mRNA-1"/>
    <property type="gene ID" value="SMUV_0000027201"/>
</dbReference>
<sequence>MLLSGVAAGRLLCPMIRVIDHASYFCFVDPGSTSGFASVFRCLGELTIVLGVRTVRRLMGIIYRAIASVQWWNSLRVVEYCSVDKQLGKTVNGLNLFTQLLGCNAAFSSGVASGRSVVGAASRCIKFTTDFCMIHRFRFFEILVSSLQLTYVSTNKLFEKLIRSWFVEGFGFLDPRCAGDPEVVVRRITFRGYCFEFVRKAKVINVEKATKLVPVAVAVRLPADL</sequence>
<organism evidence="1 2">
    <name type="scientific">Syphacia muris</name>
    <dbReference type="NCBI Taxonomy" id="451379"/>
    <lineage>
        <taxon>Eukaryota</taxon>
        <taxon>Metazoa</taxon>
        <taxon>Ecdysozoa</taxon>
        <taxon>Nematoda</taxon>
        <taxon>Chromadorea</taxon>
        <taxon>Rhabditida</taxon>
        <taxon>Spirurina</taxon>
        <taxon>Oxyuridomorpha</taxon>
        <taxon>Oxyuroidea</taxon>
        <taxon>Oxyuridae</taxon>
        <taxon>Syphacia</taxon>
    </lineage>
</organism>
<dbReference type="AlphaFoldDB" id="A0A0N5A885"/>
<protein>
    <submittedName>
        <fullName evidence="2">Secreted protein</fullName>
    </submittedName>
</protein>
<evidence type="ECO:0000313" key="1">
    <source>
        <dbReference type="Proteomes" id="UP000046393"/>
    </source>
</evidence>
<evidence type="ECO:0000313" key="2">
    <source>
        <dbReference type="WBParaSite" id="SMUV_0000027201-mRNA-1"/>
    </source>
</evidence>
<proteinExistence type="predicted"/>
<accession>A0A0N5A885</accession>
<dbReference type="Proteomes" id="UP000046393">
    <property type="component" value="Unplaced"/>
</dbReference>